<dbReference type="Gene3D" id="1.50.40.10">
    <property type="entry name" value="Mitochondrial carrier domain"/>
    <property type="match status" value="1"/>
</dbReference>
<keyword evidence="6" id="KW-0813">Transport</keyword>
<reference evidence="9" key="1">
    <citation type="submission" date="2021-02" db="EMBL/GenBank/DDBJ databases">
        <authorList>
            <person name="Nowell W R."/>
        </authorList>
    </citation>
    <scope>NUCLEOTIDE SEQUENCE</scope>
</reference>
<evidence type="ECO:0000256" key="2">
    <source>
        <dbReference type="ARBA" id="ARBA00006375"/>
    </source>
</evidence>
<evidence type="ECO:0000256" key="5">
    <source>
        <dbReference type="PROSITE-ProRule" id="PRU00282"/>
    </source>
</evidence>
<dbReference type="SUPFAM" id="SSF103506">
    <property type="entry name" value="Mitochondrial carrier"/>
    <property type="match status" value="1"/>
</dbReference>
<evidence type="ECO:0000313" key="9">
    <source>
        <dbReference type="EMBL" id="CAF3928530.1"/>
    </source>
</evidence>
<dbReference type="InterPro" id="IPR018108">
    <property type="entry name" value="MCP_transmembrane"/>
</dbReference>
<dbReference type="GO" id="GO:0016020">
    <property type="term" value="C:membrane"/>
    <property type="evidence" value="ECO:0007669"/>
    <property type="project" value="UniProtKB-SubCell"/>
</dbReference>
<protein>
    <submittedName>
        <fullName evidence="9">Uncharacterized protein</fullName>
    </submittedName>
</protein>
<gene>
    <name evidence="9" type="ORF">FNK824_LOCUS22012</name>
    <name evidence="8" type="ORF">SEV965_LOCUS9342</name>
</gene>
<evidence type="ECO:0000313" key="10">
    <source>
        <dbReference type="Proteomes" id="UP000663874"/>
    </source>
</evidence>
<sequence length="90" mass="9884">MSKNSSTDEKMKTKSVPSESELGKKKIDPIKSFFSGGAGGAFLVIIRHSSDTIKAQEVAKSNKNVLSTEYNGSFDCARQFYRKGGIQNLY</sequence>
<dbReference type="Pfam" id="PF00153">
    <property type="entry name" value="Mito_carr"/>
    <property type="match status" value="1"/>
</dbReference>
<dbReference type="InterPro" id="IPR023395">
    <property type="entry name" value="MCP_dom_sf"/>
</dbReference>
<feature type="region of interest" description="Disordered" evidence="7">
    <location>
        <begin position="1"/>
        <end position="23"/>
    </location>
</feature>
<organism evidence="9 10">
    <name type="scientific">Rotaria sordida</name>
    <dbReference type="NCBI Taxonomy" id="392033"/>
    <lineage>
        <taxon>Eukaryota</taxon>
        <taxon>Metazoa</taxon>
        <taxon>Spiralia</taxon>
        <taxon>Gnathifera</taxon>
        <taxon>Rotifera</taxon>
        <taxon>Eurotatoria</taxon>
        <taxon>Bdelloidea</taxon>
        <taxon>Philodinida</taxon>
        <taxon>Philodinidae</taxon>
        <taxon>Rotaria</taxon>
    </lineage>
</organism>
<dbReference type="Proteomes" id="UP000663874">
    <property type="component" value="Unassembled WGS sequence"/>
</dbReference>
<comment type="subcellular location">
    <subcellularLocation>
        <location evidence="1">Membrane</location>
        <topology evidence="1">Multi-pass membrane protein</topology>
    </subcellularLocation>
</comment>
<dbReference type="Proteomes" id="UP000663889">
    <property type="component" value="Unassembled WGS sequence"/>
</dbReference>
<accession>A0A819JCN2</accession>
<dbReference type="EMBL" id="CAJNOU010000362">
    <property type="protein sequence ID" value="CAF0972932.1"/>
    <property type="molecule type" value="Genomic_DNA"/>
</dbReference>
<evidence type="ECO:0000313" key="8">
    <source>
        <dbReference type="EMBL" id="CAF0972932.1"/>
    </source>
</evidence>
<name>A0A819JCN2_9BILA</name>
<keyword evidence="4 5" id="KW-0472">Membrane</keyword>
<evidence type="ECO:0000256" key="6">
    <source>
        <dbReference type="RuleBase" id="RU000488"/>
    </source>
</evidence>
<evidence type="ECO:0000256" key="1">
    <source>
        <dbReference type="ARBA" id="ARBA00004141"/>
    </source>
</evidence>
<feature type="compositionally biased region" description="Basic and acidic residues" evidence="7">
    <location>
        <begin position="1"/>
        <end position="12"/>
    </location>
</feature>
<comment type="caution">
    <text evidence="9">The sequence shown here is derived from an EMBL/GenBank/DDBJ whole genome shotgun (WGS) entry which is preliminary data.</text>
</comment>
<dbReference type="EMBL" id="CAJOBE010004369">
    <property type="protein sequence ID" value="CAF3928530.1"/>
    <property type="molecule type" value="Genomic_DNA"/>
</dbReference>
<keyword evidence="3 5" id="KW-0812">Transmembrane</keyword>
<evidence type="ECO:0000256" key="4">
    <source>
        <dbReference type="ARBA" id="ARBA00023136"/>
    </source>
</evidence>
<feature type="repeat" description="Solcar" evidence="5">
    <location>
        <begin position="27"/>
        <end position="90"/>
    </location>
</feature>
<dbReference type="AlphaFoldDB" id="A0A819JCN2"/>
<dbReference type="PROSITE" id="PS50920">
    <property type="entry name" value="SOLCAR"/>
    <property type="match status" value="1"/>
</dbReference>
<comment type="similarity">
    <text evidence="2 6">Belongs to the mitochondrial carrier (TC 2.A.29) family.</text>
</comment>
<proteinExistence type="inferred from homology"/>
<evidence type="ECO:0000256" key="7">
    <source>
        <dbReference type="SAM" id="MobiDB-lite"/>
    </source>
</evidence>
<evidence type="ECO:0000256" key="3">
    <source>
        <dbReference type="ARBA" id="ARBA00022692"/>
    </source>
</evidence>